<feature type="chain" id="PRO_5045874473" evidence="2">
    <location>
        <begin position="22"/>
        <end position="2133"/>
    </location>
</feature>
<feature type="domain" description="F5/8 type C" evidence="3">
    <location>
        <begin position="502"/>
        <end position="651"/>
    </location>
</feature>
<keyword evidence="2" id="KW-0732">Signal</keyword>
<evidence type="ECO:0000256" key="2">
    <source>
        <dbReference type="SAM" id="SignalP"/>
    </source>
</evidence>
<dbReference type="Gene3D" id="1.10.390.30">
    <property type="entry name" value="Peptidase M60, enhancin-like domain 3"/>
    <property type="match status" value="1"/>
</dbReference>
<dbReference type="SMART" id="SM01276">
    <property type="entry name" value="M60-like"/>
    <property type="match status" value="1"/>
</dbReference>
<dbReference type="PROSITE" id="PS50022">
    <property type="entry name" value="FA58C_3"/>
    <property type="match status" value="2"/>
</dbReference>
<dbReference type="RefSeq" id="WP_153924465.1">
    <property type="nucleotide sequence ID" value="NZ_JACRWE010000004.1"/>
</dbReference>
<dbReference type="InterPro" id="IPR013783">
    <property type="entry name" value="Ig-like_fold"/>
</dbReference>
<dbReference type="Gene3D" id="2.60.120.1250">
    <property type="entry name" value="Peptidase M60, enhancin-like domain 1"/>
    <property type="match status" value="1"/>
</dbReference>
<evidence type="ECO:0000259" key="3">
    <source>
        <dbReference type="PROSITE" id="PS50022"/>
    </source>
</evidence>
<dbReference type="Gene3D" id="2.60.120.1060">
    <property type="entry name" value="NPCBM/NEW2 domain"/>
    <property type="match status" value="2"/>
</dbReference>
<accession>A0ABR7JQE4</accession>
<dbReference type="InterPro" id="IPR008979">
    <property type="entry name" value="Galactose-bd-like_sf"/>
</dbReference>
<proteinExistence type="predicted"/>
<dbReference type="Pfam" id="PF00754">
    <property type="entry name" value="F5_F8_type_C"/>
    <property type="match status" value="4"/>
</dbReference>
<dbReference type="InterPro" id="IPR038637">
    <property type="entry name" value="NPCBM_sf"/>
</dbReference>
<sequence length="2133" mass="242659">MKKKISAIVAMSIIATNTMPAMNVFADEVVRNKATSIEKEVSKNMTVETFKIKNYENFARYNEDYRVNVKSITNNGGKYNQSIITNAIDGRLETHWETGRENKEGFKNEVEFEFENVEKINRLAYATRQDSARPKGYPKVAQILVADSNEAEYTLVGEVASTKVTGDMVEFKFDTVEAKKVKFIFSDAHNGWASASEFWFYKEDKTLDKMETLFTDDNMNEVNPEFDNLEALKALEKEAKDHPFYTNFKEDIDNAITILEGEKLESTLAKVSKLTAYGTEYQDAYNEKFMIPTNKITKVEANGGIYPGTKYEYMFDGDPNTHWETSKSNSVDFTNEITLTLDEAQTIDRLAYKARSSNNKGFPTMFEIHVSETSKGETFQTIATGEAEVTSDMVEFKFTPTKAKRVKLVFNECNTGRAFASEMRLYKQDELSEKYATLFTNDKKNEVSSEFNSIDKLEKFSKELEQHPLYNLYKEGINDARLILENKKATYVDARVSKFKAFGSPELVEYDKAYKIDNKHIVNITTNGSHYSNEVIARAIDGDVTTAWHSNKTNSENHTNEVIMTLDKLETIDKVVYTSPRARGFAEEFDIYVSKTLEGDTFEKVTSGRASRTNDSVSIKFNPTEARRVKFVYTKAYENFALAYEFGLYKQDSTIDKMDNLFTDENMNTVSEEFANMEALNKLEDEVKEHPFYSDFKEDIENAKALVEQGQVEATVSKTKKFNHYNNQEYMEQYAINRDNIKKISNNAGQWSTMKIDNAIDGKLDTYWETNTSNTESFKNEVTVEFINPVTIDRLAYGARESDRKGFLQEFEIYVSATTKGDNFKLVSTAKADKTTGLVEAKFQPTKFQRLKIKVTKGDQNWATLNELVFLKQDSIANQVESMFTNDLMNELTDDYNTIQEIEALEQEVKKHPLERELMEYIERAKYIISNPEQANNYIYELESRGDSIKESQKRQMWNFQDWQPTGLAVKSGQQITVYVDAEPGTPLPRLVYKQMDSQHNGNHNIALTNGKNVITIPETNPDQLRPGTSQSGVLYTTNPYTPEEQIREPKVKIEGAFEYPCFVLGEDTDEEIFKDLEEYTEKLKKDKQLPDVFEIFSEKNLINVRATYALDWYSKNDITPSENAKKIDAILKESMDFWGFDNSSEVNSDYNYRYVTMLKWLDNGGFMNAGNGITGYNQAEQGLVLNYQTGWGLMHELGHNMDTNSMSIVEVTNNMLPLHFEMIEGKESRFIQQNQYQKNIFPKVTKEDYSQNKWYPDNDYSNLQHIAPLWQLQLYDQTFWPRLQQEFRENKLGGGDWDNKHEAWAIAASNVLKMDLTEHFARHGFRVAEETEKHMKQYPEPTQKLWYLNDNKYLKDGEAFNDNLNVTVTPKINKDNVTLTMDIDKENDNSLLGYEIYRDGKLIGFTDRGTYIDKEVDLEDNHIYEVVPFSNDLNTAKKISVNSWQPIIETTGGVTVKLNEEFNPLDYVKATDYEGNVIENIEVEHNVDNTKQGKYMVTYKVKDNNDLFADKTLKVEVVSDYTFLSDLEWTDATSGYQNARRNESIKGRHLGEPKTFNKGLATHANGVITYNLGDHDYDYLEMRVGVDMSIPEQNNSSIAFKVTGDGQTLATTSVMKHADNLKYIKVPVRGVDEIKIEVNNGGNGITSDHGIIVEPKLATNNGKPTLKIDKSISVKVGEELESVIGKVEAYDAEDGDLTKDINISGQDKVNTNRVGTYPITYTVTDKSGNTTTATRNIKVVNMEDFTYLSDYNWKSQSNNYTQAKKDVAINGGKLTLTGENNEPIKYEKGFGMHSTSTVIYDLTDKNADIFSTYIGVDRAMYNSVGQVQFEIYVDGELAYDSGIMRAKDKQKYIEINLADAKELKLVVKDGGNGNGSDHATFGDTKLHFVNESRIDKTELNNLVNDAKKLNENDYTEESFNAMQIVLAKAEQVLEDNNASQDTIDNVTVELQESFKSLMEINLDKVVKIPDKYLAKSLSNVLGKSEGFTVGDMRSLTELNLSGVTNLEGLQYAKNLVSIESEYNEVNDLRPLAKLKNLEKVNFKNQFVQVGELSVVDGTVKVNTEAYNRAGKNVATKVVLVDKAGNVLNEEVVNGNKEVSLDVSSLEAGIYGVHVAFEDDELSGILINLVRIK</sequence>
<keyword evidence="1" id="KW-0378">Hydrolase</keyword>
<dbReference type="InterPro" id="IPR000421">
    <property type="entry name" value="FA58C"/>
</dbReference>
<evidence type="ECO:0000259" key="4">
    <source>
        <dbReference type="PROSITE" id="PS51723"/>
    </source>
</evidence>
<dbReference type="EMBL" id="JACRWE010000004">
    <property type="protein sequence ID" value="MBC5997128.1"/>
    <property type="molecule type" value="Genomic_DNA"/>
</dbReference>
<evidence type="ECO:0000256" key="1">
    <source>
        <dbReference type="ARBA" id="ARBA00023295"/>
    </source>
</evidence>
<dbReference type="Gene3D" id="3.40.390.80">
    <property type="entry name" value="Peptidase M60, enhancin-like domain 2"/>
    <property type="match status" value="1"/>
</dbReference>
<gene>
    <name evidence="5" type="ORF">H8923_10175</name>
</gene>
<dbReference type="InterPro" id="IPR042279">
    <property type="entry name" value="Pep_M60_3"/>
</dbReference>
<dbReference type="Pfam" id="PF08305">
    <property type="entry name" value="NPCBM"/>
    <property type="match status" value="2"/>
</dbReference>
<dbReference type="SUPFAM" id="SSF49785">
    <property type="entry name" value="Galactose-binding domain-like"/>
    <property type="match status" value="6"/>
</dbReference>
<organism evidence="5 6">
    <name type="scientific">Romboutsia faecis</name>
    <dbReference type="NCBI Taxonomy" id="2764597"/>
    <lineage>
        <taxon>Bacteria</taxon>
        <taxon>Bacillati</taxon>
        <taxon>Bacillota</taxon>
        <taxon>Clostridia</taxon>
        <taxon>Peptostreptococcales</taxon>
        <taxon>Peptostreptococcaceae</taxon>
        <taxon>Romboutsia</taxon>
    </lineage>
</organism>
<dbReference type="InterPro" id="IPR032675">
    <property type="entry name" value="LRR_dom_sf"/>
</dbReference>
<dbReference type="Proteomes" id="UP000609849">
    <property type="component" value="Unassembled WGS sequence"/>
</dbReference>
<evidence type="ECO:0000313" key="6">
    <source>
        <dbReference type="Proteomes" id="UP000609849"/>
    </source>
</evidence>
<dbReference type="Gene3D" id="2.60.120.260">
    <property type="entry name" value="Galactose-binding domain-like"/>
    <property type="match status" value="4"/>
</dbReference>
<evidence type="ECO:0000313" key="5">
    <source>
        <dbReference type="EMBL" id="MBC5997128.1"/>
    </source>
</evidence>
<feature type="domain" description="Peptidase M60" evidence="4">
    <location>
        <begin position="961"/>
        <end position="1278"/>
    </location>
</feature>
<reference evidence="5 6" key="1">
    <citation type="submission" date="2020-08" db="EMBL/GenBank/DDBJ databases">
        <authorList>
            <person name="Liu C."/>
            <person name="Sun Q."/>
        </authorList>
    </citation>
    <scope>NUCLEOTIDE SEQUENCE [LARGE SCALE GENOMIC DNA]</scope>
    <source>
        <strain evidence="5 6">NSJ-18</strain>
    </source>
</reference>
<feature type="domain" description="F5/8 type C" evidence="3">
    <location>
        <begin position="278"/>
        <end position="428"/>
    </location>
</feature>
<keyword evidence="1" id="KW-0326">Glycosidase</keyword>
<dbReference type="SMART" id="SM00776">
    <property type="entry name" value="NPCBM"/>
    <property type="match status" value="2"/>
</dbReference>
<dbReference type="PROSITE" id="PS51723">
    <property type="entry name" value="PEPTIDASE_M60"/>
    <property type="match status" value="1"/>
</dbReference>
<comment type="caution">
    <text evidence="5">The sequence shown here is derived from an EMBL/GenBank/DDBJ whole genome shotgun (WGS) entry which is preliminary data.</text>
</comment>
<dbReference type="Pfam" id="PF16403">
    <property type="entry name" value="Bact_surface_Ig-like"/>
    <property type="match status" value="2"/>
</dbReference>
<dbReference type="Gene3D" id="3.80.10.10">
    <property type="entry name" value="Ribonuclease Inhibitor"/>
    <property type="match status" value="1"/>
</dbReference>
<name>A0ABR7JQE4_9FIRM</name>
<dbReference type="InterPro" id="IPR013222">
    <property type="entry name" value="Glyco_hyd_98_carb-bd"/>
</dbReference>
<feature type="signal peptide" evidence="2">
    <location>
        <begin position="1"/>
        <end position="21"/>
    </location>
</feature>
<protein>
    <submittedName>
        <fullName evidence="5">NPCBM/NEW2 domain-containing protein</fullName>
    </submittedName>
</protein>
<dbReference type="InterPro" id="IPR031161">
    <property type="entry name" value="Peptidase_M60_dom"/>
</dbReference>
<dbReference type="InterPro" id="IPR032179">
    <property type="entry name" value="Cry22Aa_Ig-like"/>
</dbReference>
<dbReference type="Gene3D" id="1.20.1270.70">
    <property type="entry name" value="Designed single chain three-helix bundle"/>
    <property type="match status" value="1"/>
</dbReference>
<dbReference type="Gene3D" id="2.60.40.10">
    <property type="entry name" value="Immunoglobulins"/>
    <property type="match status" value="2"/>
</dbReference>
<keyword evidence="6" id="KW-1185">Reference proteome</keyword>